<accession>A0A0G1L4R2</accession>
<feature type="region of interest" description="Disordered" evidence="1">
    <location>
        <begin position="106"/>
        <end position="128"/>
    </location>
</feature>
<comment type="caution">
    <text evidence="3">The sequence shown here is derived from an EMBL/GenBank/DDBJ whole genome shotgun (WGS) entry which is preliminary data.</text>
</comment>
<proteinExistence type="predicted"/>
<gene>
    <name evidence="3" type="ORF">UW92_C0026G0010</name>
</gene>
<evidence type="ECO:0000256" key="1">
    <source>
        <dbReference type="SAM" id="MobiDB-lite"/>
    </source>
</evidence>
<evidence type="ECO:0000256" key="2">
    <source>
        <dbReference type="SAM" id="Phobius"/>
    </source>
</evidence>
<keyword evidence="2" id="KW-0472">Membrane</keyword>
<sequence>MKKKQKKVSVGSKIAVGAGALAAGAALYMLFGPNGKKNRGRAKDWAIAMEKEIVKKLNEAKDLSEPAYHEIIDRVKAKYEKVKSIDKKELASVLADLRKHWIVMTKQKTTRKSAKGTKAKTGGSGRKK</sequence>
<dbReference type="AlphaFoldDB" id="A0A0G1L4R2"/>
<keyword evidence="2" id="KW-0812">Transmembrane</keyword>
<dbReference type="Proteomes" id="UP000033966">
    <property type="component" value="Unassembled WGS sequence"/>
</dbReference>
<protein>
    <submittedName>
        <fullName evidence="3">Uncharacterized protein</fullName>
    </submittedName>
</protein>
<dbReference type="EMBL" id="LCKF01000026">
    <property type="protein sequence ID" value="KKT90803.1"/>
    <property type="molecule type" value="Genomic_DNA"/>
</dbReference>
<keyword evidence="2" id="KW-1133">Transmembrane helix</keyword>
<evidence type="ECO:0000313" key="4">
    <source>
        <dbReference type="Proteomes" id="UP000033966"/>
    </source>
</evidence>
<feature type="transmembrane region" description="Helical" evidence="2">
    <location>
        <begin position="12"/>
        <end position="31"/>
    </location>
</feature>
<name>A0A0G1L4R2_9BACT</name>
<evidence type="ECO:0000313" key="3">
    <source>
        <dbReference type="EMBL" id="KKT90803.1"/>
    </source>
</evidence>
<organism evidence="3 4">
    <name type="scientific">Candidatus Jorgensenbacteria bacterium GW2011_GWA2_45_13</name>
    <dbReference type="NCBI Taxonomy" id="1618662"/>
    <lineage>
        <taxon>Bacteria</taxon>
        <taxon>Candidatus Joergenseniibacteriota</taxon>
    </lineage>
</organism>
<reference evidence="3 4" key="1">
    <citation type="journal article" date="2015" name="Nature">
        <title>rRNA introns, odd ribosomes, and small enigmatic genomes across a large radiation of phyla.</title>
        <authorList>
            <person name="Brown C.T."/>
            <person name="Hug L.A."/>
            <person name="Thomas B.C."/>
            <person name="Sharon I."/>
            <person name="Castelle C.J."/>
            <person name="Singh A."/>
            <person name="Wilkins M.J."/>
            <person name="Williams K.H."/>
            <person name="Banfield J.F."/>
        </authorList>
    </citation>
    <scope>NUCLEOTIDE SEQUENCE [LARGE SCALE GENOMIC DNA]</scope>
</reference>
<feature type="compositionally biased region" description="Basic residues" evidence="1">
    <location>
        <begin position="108"/>
        <end position="118"/>
    </location>
</feature>